<gene>
    <name evidence="2" type="ORF">C2845_PM11G17930</name>
</gene>
<feature type="region of interest" description="Disordered" evidence="1">
    <location>
        <begin position="1"/>
        <end position="31"/>
    </location>
</feature>
<name>A0A3L6RU58_PANMI</name>
<reference evidence="3" key="1">
    <citation type="journal article" date="2019" name="Nat. Commun.">
        <title>The genome of broomcorn millet.</title>
        <authorList>
            <person name="Zou C."/>
            <person name="Miki D."/>
            <person name="Li D."/>
            <person name="Tang Q."/>
            <person name="Xiao L."/>
            <person name="Rajput S."/>
            <person name="Deng P."/>
            <person name="Jia W."/>
            <person name="Huang R."/>
            <person name="Zhang M."/>
            <person name="Sun Y."/>
            <person name="Hu J."/>
            <person name="Fu X."/>
            <person name="Schnable P.S."/>
            <person name="Li F."/>
            <person name="Zhang H."/>
            <person name="Feng B."/>
            <person name="Zhu X."/>
            <person name="Liu R."/>
            <person name="Schnable J.C."/>
            <person name="Zhu J.-K."/>
            <person name="Zhang H."/>
        </authorList>
    </citation>
    <scope>NUCLEOTIDE SEQUENCE [LARGE SCALE GENOMIC DNA]</scope>
</reference>
<dbReference type="Proteomes" id="UP000275267">
    <property type="component" value="Unassembled WGS sequence"/>
</dbReference>
<protein>
    <submittedName>
        <fullName evidence="2">Uncharacterized protein</fullName>
    </submittedName>
</protein>
<dbReference type="EMBL" id="PQIB02000007">
    <property type="protein sequence ID" value="RLN09309.1"/>
    <property type="molecule type" value="Genomic_DNA"/>
</dbReference>
<sequence length="130" mass="14564">MNRDAGGDEDDAEVLLSLSRRPHQKRKAKERPPLWGPFVALAAGKERGRLVLHRTAHSHRPLAFVQTSLAESTDPTDKTLSGINIQRYFLSSSLNRGRTLGRKKMSCQIRHGSKTKPILGSMRNEEHIEG</sequence>
<evidence type="ECO:0000313" key="2">
    <source>
        <dbReference type="EMBL" id="RLN09309.1"/>
    </source>
</evidence>
<keyword evidence="3" id="KW-1185">Reference proteome</keyword>
<dbReference type="AlphaFoldDB" id="A0A3L6RU58"/>
<evidence type="ECO:0000313" key="3">
    <source>
        <dbReference type="Proteomes" id="UP000275267"/>
    </source>
</evidence>
<evidence type="ECO:0000256" key="1">
    <source>
        <dbReference type="SAM" id="MobiDB-lite"/>
    </source>
</evidence>
<proteinExistence type="predicted"/>
<comment type="caution">
    <text evidence="2">The sequence shown here is derived from an EMBL/GenBank/DDBJ whole genome shotgun (WGS) entry which is preliminary data.</text>
</comment>
<feature type="compositionally biased region" description="Basic residues" evidence="1">
    <location>
        <begin position="20"/>
        <end position="29"/>
    </location>
</feature>
<accession>A0A3L6RU58</accession>
<organism evidence="2 3">
    <name type="scientific">Panicum miliaceum</name>
    <name type="common">Proso millet</name>
    <name type="synonym">Broomcorn millet</name>
    <dbReference type="NCBI Taxonomy" id="4540"/>
    <lineage>
        <taxon>Eukaryota</taxon>
        <taxon>Viridiplantae</taxon>
        <taxon>Streptophyta</taxon>
        <taxon>Embryophyta</taxon>
        <taxon>Tracheophyta</taxon>
        <taxon>Spermatophyta</taxon>
        <taxon>Magnoliopsida</taxon>
        <taxon>Liliopsida</taxon>
        <taxon>Poales</taxon>
        <taxon>Poaceae</taxon>
        <taxon>PACMAD clade</taxon>
        <taxon>Panicoideae</taxon>
        <taxon>Panicodae</taxon>
        <taxon>Paniceae</taxon>
        <taxon>Panicinae</taxon>
        <taxon>Panicum</taxon>
        <taxon>Panicum sect. Panicum</taxon>
    </lineage>
</organism>